<proteinExistence type="predicted"/>
<reference evidence="2" key="1">
    <citation type="submission" date="2015-06" db="EMBL/GenBank/DDBJ databases">
        <title>Expansion of signal transduction pathways in fungi by whole-genome duplication.</title>
        <authorList>
            <consortium name="DOE Joint Genome Institute"/>
            <person name="Corrochano L.M."/>
            <person name="Kuo A."/>
            <person name="Marcet-Houben M."/>
            <person name="Polaino S."/>
            <person name="Salamov A."/>
            <person name="Villalobos J.M."/>
            <person name="Alvarez M.I."/>
            <person name="Avalos J."/>
            <person name="Benito E.P."/>
            <person name="Benoit I."/>
            <person name="Burger G."/>
            <person name="Camino L.P."/>
            <person name="Canovas D."/>
            <person name="Cerda-Olmedo E."/>
            <person name="Cheng J.-F."/>
            <person name="Dominguez A."/>
            <person name="Elias M."/>
            <person name="Eslava A.P."/>
            <person name="Glaser F."/>
            <person name="Grimwood J."/>
            <person name="Gutierrez G."/>
            <person name="Heitman J."/>
            <person name="Henrissat B."/>
            <person name="Iturriaga E.A."/>
            <person name="Lang B.F."/>
            <person name="Lavin J.L."/>
            <person name="Lee S."/>
            <person name="Li W."/>
            <person name="Lindquist E."/>
            <person name="Lopez-Garcia S."/>
            <person name="Luque E.M."/>
            <person name="Marcos A.T."/>
            <person name="Martin J."/>
            <person name="McCluskey K."/>
            <person name="Medina H.R."/>
            <person name="Miralles-Duran A."/>
            <person name="Miyazaki A."/>
            <person name="Munoz-Torres E."/>
            <person name="Oguiza J.A."/>
            <person name="Ohm R."/>
            <person name="Olmedo M."/>
            <person name="Orejas M."/>
            <person name="Ortiz-Castellanos L."/>
            <person name="Pisabarro A.G."/>
            <person name="Rodriguez-Romero J."/>
            <person name="Ruiz-Herrera J."/>
            <person name="Ruiz-Vazquez R."/>
            <person name="Sanz C."/>
            <person name="Schackwitz W."/>
            <person name="Schmutz J."/>
            <person name="Shahriari M."/>
            <person name="Shelest E."/>
            <person name="Silva-Franco F."/>
            <person name="Soanes D."/>
            <person name="Syed K."/>
            <person name="Tagua V.G."/>
            <person name="Talbot N.J."/>
            <person name="Thon M."/>
            <person name="De vries R.P."/>
            <person name="Wiebenga A."/>
            <person name="Yadav J.S."/>
            <person name="Braun E.L."/>
            <person name="Baker S."/>
            <person name="Garre V."/>
            <person name="Horwitz B."/>
            <person name="Torres-Martinez S."/>
            <person name="Idnurm A."/>
            <person name="Herrera-Estrella A."/>
            <person name="Gabaldon T."/>
            <person name="Grigoriev I.V."/>
        </authorList>
    </citation>
    <scope>NUCLEOTIDE SEQUENCE [LARGE SCALE GENOMIC DNA]</scope>
    <source>
        <strain evidence="2">NRRL 1555(-)</strain>
    </source>
</reference>
<dbReference type="Proteomes" id="UP000077315">
    <property type="component" value="Unassembled WGS sequence"/>
</dbReference>
<accession>A0A162QAT3</accession>
<evidence type="ECO:0000313" key="1">
    <source>
        <dbReference type="EMBL" id="OAD81476.1"/>
    </source>
</evidence>
<evidence type="ECO:0000313" key="2">
    <source>
        <dbReference type="Proteomes" id="UP000077315"/>
    </source>
</evidence>
<dbReference type="RefSeq" id="XP_018299516.1">
    <property type="nucleotide sequence ID" value="XM_018434560.1"/>
</dbReference>
<sequence length="173" mass="19319">MYDGVTQNVQTSVFFLWGNLMDSLKVCDITHNKEFNGYTYYYFFGSGSDFAVILRLINSDYISGDWHLPPILHGKMVCPQRNTIYSMNQIDFFRAGKKATICGLTPGPLIYGIGNCKQSLYHSAGNADKEANYIGNLDYYCNIESKNETDSSYITAGLDVLSAYSTTVANMAI</sequence>
<protein>
    <submittedName>
        <fullName evidence="1">Uncharacterized protein</fullName>
    </submittedName>
</protein>
<organism evidence="1 2">
    <name type="scientific">Phycomyces blakesleeanus (strain ATCC 8743b / DSM 1359 / FGSC 10004 / NBRC 33097 / NRRL 1555)</name>
    <dbReference type="NCBI Taxonomy" id="763407"/>
    <lineage>
        <taxon>Eukaryota</taxon>
        <taxon>Fungi</taxon>
        <taxon>Fungi incertae sedis</taxon>
        <taxon>Mucoromycota</taxon>
        <taxon>Mucoromycotina</taxon>
        <taxon>Mucoromycetes</taxon>
        <taxon>Mucorales</taxon>
        <taxon>Phycomycetaceae</taxon>
        <taxon>Phycomyces</taxon>
    </lineage>
</organism>
<name>A0A162QAT3_PHYB8</name>
<dbReference type="EMBL" id="KV440971">
    <property type="protein sequence ID" value="OAD81476.1"/>
    <property type="molecule type" value="Genomic_DNA"/>
</dbReference>
<dbReference type="VEuPathDB" id="FungiDB:PHYBLDRAFT_162084"/>
<dbReference type="InParanoid" id="A0A162QAT3"/>
<dbReference type="AlphaFoldDB" id="A0A162QAT3"/>
<gene>
    <name evidence="1" type="ORF">PHYBLDRAFT_162084</name>
</gene>
<dbReference type="GeneID" id="28995466"/>
<keyword evidence="2" id="KW-1185">Reference proteome</keyword>